<dbReference type="SUPFAM" id="SSF103247">
    <property type="entry name" value="TT1751-like"/>
    <property type="match status" value="1"/>
</dbReference>
<dbReference type="STRING" id="593133.SAMN04488006_2097"/>
<keyword evidence="3" id="KW-1185">Reference proteome</keyword>
<feature type="signal peptide" evidence="1">
    <location>
        <begin position="1"/>
        <end position="20"/>
    </location>
</feature>
<organism evidence="2 3">
    <name type="scientific">Lutibacter maritimus</name>
    <dbReference type="NCBI Taxonomy" id="593133"/>
    <lineage>
        <taxon>Bacteria</taxon>
        <taxon>Pseudomonadati</taxon>
        <taxon>Bacteroidota</taxon>
        <taxon>Flavobacteriia</taxon>
        <taxon>Flavobacteriales</taxon>
        <taxon>Flavobacteriaceae</taxon>
        <taxon>Lutibacter</taxon>
    </lineage>
</organism>
<dbReference type="Gene3D" id="3.30.310.70">
    <property type="entry name" value="TT1751-like domain"/>
    <property type="match status" value="1"/>
</dbReference>
<reference evidence="3" key="1">
    <citation type="submission" date="2016-10" db="EMBL/GenBank/DDBJ databases">
        <authorList>
            <person name="Varghese N."/>
            <person name="Submissions S."/>
        </authorList>
    </citation>
    <scope>NUCLEOTIDE SEQUENCE [LARGE SCALE GENOMIC DNA]</scope>
    <source>
        <strain evidence="3">DSM 24450</strain>
    </source>
</reference>
<gene>
    <name evidence="2" type="ORF">SAMN04488006_2097</name>
</gene>
<dbReference type="AlphaFoldDB" id="A0A1I6R2B4"/>
<feature type="chain" id="PRO_5011796990" description="DUF302 domain-containing protein" evidence="1">
    <location>
        <begin position="21"/>
        <end position="295"/>
    </location>
</feature>
<dbReference type="RefSeq" id="WP_090225815.1">
    <property type="nucleotide sequence ID" value="NZ_FOZP01000005.1"/>
</dbReference>
<name>A0A1I6R2B4_9FLAO</name>
<keyword evidence="1" id="KW-0732">Signal</keyword>
<protein>
    <recommendedName>
        <fullName evidence="4">DUF302 domain-containing protein</fullName>
    </recommendedName>
</protein>
<dbReference type="Proteomes" id="UP000199312">
    <property type="component" value="Unassembled WGS sequence"/>
</dbReference>
<evidence type="ECO:0008006" key="4">
    <source>
        <dbReference type="Google" id="ProtNLM"/>
    </source>
</evidence>
<sequence>MKNLIFSSIAILMISISSFAQDLTPYIKIGDSNESIQQVSQKVINALESNDYIVLGTYNPSNKSSLKVIAFTRTDLKNTVIKVKDRGALSAVFKVGLEQKNGKVTISYTNPDYILRAYLGDNYNTYKTVFQKFSSDLKTTFSSIDNNFSPFGGTVKAENLKKYHYKIMMPYFTDPVELNEFSSFEDGLKVIENNLKAKKGNTVEVYKLVYAGEKVAVFGVGLQNKEEGEAHFLPIIGEAHVAALPYEIILQGNKATMLHGKYRLALHWPDLTMGTFMKIMSTPGDIEDALEAVCK</sequence>
<evidence type="ECO:0000313" key="3">
    <source>
        <dbReference type="Proteomes" id="UP000199312"/>
    </source>
</evidence>
<dbReference type="InterPro" id="IPR035923">
    <property type="entry name" value="TT1751-like_sf"/>
</dbReference>
<dbReference type="OrthoDB" id="9814711at2"/>
<proteinExistence type="predicted"/>
<accession>A0A1I6R2B4</accession>
<dbReference type="EMBL" id="FOZP01000005">
    <property type="protein sequence ID" value="SFS58846.1"/>
    <property type="molecule type" value="Genomic_DNA"/>
</dbReference>
<evidence type="ECO:0000256" key="1">
    <source>
        <dbReference type="SAM" id="SignalP"/>
    </source>
</evidence>
<evidence type="ECO:0000313" key="2">
    <source>
        <dbReference type="EMBL" id="SFS58846.1"/>
    </source>
</evidence>